<feature type="binding site" evidence="10">
    <location>
        <position position="326"/>
    </location>
    <ligand>
        <name>substrate</name>
    </ligand>
</feature>
<dbReference type="PANTHER" id="PTHR30031">
    <property type="entry name" value="PHOSPHOENOLPYRUVATE CARBOXYKINASE ATP"/>
    <property type="match status" value="1"/>
</dbReference>
<evidence type="ECO:0000256" key="2">
    <source>
        <dbReference type="ARBA" id="ARBA00006052"/>
    </source>
</evidence>
<keyword evidence="8 10" id="KW-0456">Lyase</keyword>
<proteinExistence type="inferred from homology"/>
<feature type="binding site" evidence="10">
    <location>
        <position position="261"/>
    </location>
    <ligand>
        <name>Mn(2+)</name>
        <dbReference type="ChEBI" id="CHEBI:29035"/>
    </ligand>
</feature>
<dbReference type="NCBIfam" id="NF006820">
    <property type="entry name" value="PRK09344.1-2"/>
    <property type="match status" value="1"/>
</dbReference>
<dbReference type="Pfam" id="PF01293">
    <property type="entry name" value="PEPCK_ATP"/>
    <property type="match status" value="1"/>
</dbReference>
<dbReference type="NCBIfam" id="TIGR00224">
    <property type="entry name" value="pckA"/>
    <property type="match status" value="1"/>
</dbReference>
<keyword evidence="6 10" id="KW-0210">Decarboxylase</keyword>
<dbReference type="Proteomes" id="UP001210231">
    <property type="component" value="Unassembled WGS sequence"/>
</dbReference>
<evidence type="ECO:0000256" key="3">
    <source>
        <dbReference type="ARBA" id="ARBA00012363"/>
    </source>
</evidence>
<feature type="binding site" evidence="10">
    <location>
        <position position="289"/>
    </location>
    <ligand>
        <name>ATP</name>
        <dbReference type="ChEBI" id="CHEBI:30616"/>
    </ligand>
</feature>
<evidence type="ECO:0000256" key="7">
    <source>
        <dbReference type="ARBA" id="ARBA00022840"/>
    </source>
</evidence>
<comment type="catalytic activity">
    <reaction evidence="9 10">
        <text>oxaloacetate + ATP = phosphoenolpyruvate + ADP + CO2</text>
        <dbReference type="Rhea" id="RHEA:18617"/>
        <dbReference type="ChEBI" id="CHEBI:16452"/>
        <dbReference type="ChEBI" id="CHEBI:16526"/>
        <dbReference type="ChEBI" id="CHEBI:30616"/>
        <dbReference type="ChEBI" id="CHEBI:58702"/>
        <dbReference type="ChEBI" id="CHEBI:456216"/>
        <dbReference type="EC" id="4.1.1.49"/>
    </reaction>
</comment>
<dbReference type="InterPro" id="IPR015994">
    <property type="entry name" value="PEPCK_ATP_CS"/>
</dbReference>
<dbReference type="PIRSF" id="PIRSF006294">
    <property type="entry name" value="PEP_crbxkin"/>
    <property type="match status" value="1"/>
</dbReference>
<keyword evidence="10" id="KW-0464">Manganese</keyword>
<keyword evidence="7 10" id="KW-0067">ATP-binding</keyword>
<dbReference type="InterPro" id="IPR013035">
    <property type="entry name" value="PEP_carboxykinase_C"/>
</dbReference>
<feature type="binding site" evidence="10">
    <location>
        <position position="198"/>
    </location>
    <ligand>
        <name>substrate</name>
    </ligand>
</feature>
<dbReference type="Gene3D" id="2.170.8.10">
    <property type="entry name" value="Phosphoenolpyruvate Carboxykinase, domain 2"/>
    <property type="match status" value="1"/>
</dbReference>
<feature type="binding site" evidence="10">
    <location>
        <begin position="240"/>
        <end position="248"/>
    </location>
    <ligand>
        <name>ATP</name>
        <dbReference type="ChEBI" id="CHEBI:30616"/>
    </ligand>
</feature>
<comment type="cofactor">
    <cofactor evidence="10">
        <name>Mn(2+)</name>
        <dbReference type="ChEBI" id="CHEBI:29035"/>
    </cofactor>
    <text evidence="10">Binds 1 Mn(2+) ion per subunit.</text>
</comment>
<feature type="binding site" evidence="10">
    <location>
        <position position="60"/>
    </location>
    <ligand>
        <name>substrate</name>
    </ligand>
</feature>
<comment type="subcellular location">
    <subcellularLocation>
        <location evidence="10">Cytoplasm</location>
    </subcellularLocation>
</comment>
<evidence type="ECO:0000313" key="12">
    <source>
        <dbReference type="Proteomes" id="UP001210231"/>
    </source>
</evidence>
<comment type="caution">
    <text evidence="11">The sequence shown here is derived from an EMBL/GenBank/DDBJ whole genome shotgun (WGS) entry which is preliminary data.</text>
</comment>
<name>A0ABT4UKF1_9BACT</name>
<comment type="function">
    <text evidence="10">Involved in the gluconeogenesis. Catalyzes the conversion of oxaloacetate (OAA) to phosphoenolpyruvate (PEP) through direct phosphoryl transfer between the nucleoside triphosphate and OAA.</text>
</comment>
<keyword evidence="4 10" id="KW-0312">Gluconeogenesis</keyword>
<keyword evidence="12" id="KW-1185">Reference proteome</keyword>
<comment type="pathway">
    <text evidence="1 10">Carbohydrate biosynthesis; gluconeogenesis.</text>
</comment>
<dbReference type="SUPFAM" id="SSF53795">
    <property type="entry name" value="PEP carboxykinase-like"/>
    <property type="match status" value="1"/>
</dbReference>
<feature type="binding site" evidence="10">
    <location>
        <position position="224"/>
    </location>
    <ligand>
        <name>Mn(2+)</name>
        <dbReference type="ChEBI" id="CHEBI:29035"/>
    </ligand>
</feature>
<feature type="binding site" evidence="10">
    <location>
        <position position="224"/>
    </location>
    <ligand>
        <name>ATP</name>
        <dbReference type="ChEBI" id="CHEBI:30616"/>
    </ligand>
</feature>
<evidence type="ECO:0000256" key="4">
    <source>
        <dbReference type="ARBA" id="ARBA00022432"/>
    </source>
</evidence>
<comment type="similarity">
    <text evidence="2 10">Belongs to the phosphoenolpyruvate carboxykinase (ATP) family.</text>
</comment>
<sequence length="537" mass="59288">MEVIAIPKPVALLKSIGIKVNDIHYQLSPEILTKHTLNLNQGVLDSHGALCVNTGKFTGRNPQDKYLVEDDITKSIVDWKGSFNNPISESVFKKLKEKVANYLSSKNEVWVRDCIACANPQHQLKIRVVNEDPWSNLFAYNMFITPSDEALEKGFNPDWHILQAPGFLADPITDGVRSPHFAIISAKHKMIIIGGTGYTGEIKKGIFTVLNLLLPSQDNVLSMHCSANVGTEGDVALFFGLSGTGKTTLSADPNRQLIGDDEHGWDAEGIFNFEGGCYAKCIGLSKEKEPEIYAAVKPGALLENITFKEGTNEVDFNNGSITENTRVSYPLSYINNALIPSYAGHPKNIFFLTCDANGVLPPISRLTPGQAMYQFISGYTAKVAGTEHGVTEPKSTFSTCFGAPFMPLHPGKYAKMLGELMRKHKVNVWLVNTGWIGGSYGIGNRISLKYTRSLITAALNGDLDKEEYGITKFFRLSYPKTCPNVPSEILNPRDAWPKPEEFDTKAADLAAQYIKNFHKFESEVDEEIKKSAPLTQI</sequence>
<keyword evidence="10" id="KW-0963">Cytoplasm</keyword>
<feature type="binding site" evidence="10">
    <location>
        <begin position="445"/>
        <end position="446"/>
    </location>
    <ligand>
        <name>ATP</name>
        <dbReference type="ChEBI" id="CHEBI:30616"/>
    </ligand>
</feature>
<dbReference type="InterPro" id="IPR001272">
    <property type="entry name" value="PEP_carboxykinase_ATP"/>
</dbReference>
<evidence type="ECO:0000313" key="11">
    <source>
        <dbReference type="EMBL" id="MDA3615324.1"/>
    </source>
</evidence>
<dbReference type="RefSeq" id="WP_407031650.1">
    <property type="nucleotide sequence ID" value="NZ_JAQGEF010000012.1"/>
</dbReference>
<dbReference type="Gene3D" id="3.40.449.10">
    <property type="entry name" value="Phosphoenolpyruvate Carboxykinase, domain 1"/>
    <property type="match status" value="1"/>
</dbReference>
<feature type="binding site" evidence="10">
    <location>
        <position position="451"/>
    </location>
    <ligand>
        <name>ATP</name>
        <dbReference type="ChEBI" id="CHEBI:30616"/>
    </ligand>
</feature>
<dbReference type="HAMAP" id="MF_00453">
    <property type="entry name" value="PEPCK_ATP"/>
    <property type="match status" value="1"/>
</dbReference>
<dbReference type="EC" id="4.1.1.49" evidence="3 10"/>
<protein>
    <recommendedName>
        <fullName evidence="3 10">Phosphoenolpyruvate carboxykinase (ATP)</fullName>
        <shortName evidence="10">PCK</shortName>
        <shortName evidence="10">PEP carboxykinase</shortName>
        <shortName evidence="10">PEPCK</shortName>
        <ecNumber evidence="3 10">4.1.1.49</ecNumber>
    </recommendedName>
</protein>
<dbReference type="Gene3D" id="3.90.228.20">
    <property type="match status" value="1"/>
</dbReference>
<dbReference type="PANTHER" id="PTHR30031:SF0">
    <property type="entry name" value="PHOSPHOENOLPYRUVATE CARBOXYKINASE (ATP)"/>
    <property type="match status" value="1"/>
</dbReference>
<feature type="binding site" evidence="10">
    <location>
        <position position="204"/>
    </location>
    <ligand>
        <name>ATP</name>
        <dbReference type="ChEBI" id="CHEBI:30616"/>
    </ligand>
</feature>
<keyword evidence="5 10" id="KW-0547">Nucleotide-binding</keyword>
<evidence type="ECO:0000256" key="1">
    <source>
        <dbReference type="ARBA" id="ARBA00004742"/>
    </source>
</evidence>
<feature type="binding site" evidence="10">
    <location>
        <position position="326"/>
    </location>
    <ligand>
        <name>ATP</name>
        <dbReference type="ChEBI" id="CHEBI:30616"/>
    </ligand>
</feature>
<dbReference type="GO" id="GO:0004612">
    <property type="term" value="F:phosphoenolpyruvate carboxykinase (ATP) activity"/>
    <property type="evidence" value="ECO:0007669"/>
    <property type="project" value="UniProtKB-EC"/>
</dbReference>
<dbReference type="NCBIfam" id="NF006821">
    <property type="entry name" value="PRK09344.1-3"/>
    <property type="match status" value="1"/>
</dbReference>
<dbReference type="EMBL" id="JAQGEF010000012">
    <property type="protein sequence ID" value="MDA3615324.1"/>
    <property type="molecule type" value="Genomic_DNA"/>
</dbReference>
<dbReference type="CDD" id="cd00484">
    <property type="entry name" value="PEPCK_ATP"/>
    <property type="match status" value="1"/>
</dbReference>
<reference evidence="11 12" key="1">
    <citation type="submission" date="2022-12" db="EMBL/GenBank/DDBJ databases">
        <title>Chitinophagaceae gen. sp. nov., a new member of the family Chitinophagaceae, isolated from soil in a chemical factory.</title>
        <authorList>
            <person name="Ke Z."/>
        </authorList>
    </citation>
    <scope>NUCLEOTIDE SEQUENCE [LARGE SCALE GENOMIC DNA]</scope>
    <source>
        <strain evidence="11 12">LY-5</strain>
    </source>
</reference>
<dbReference type="SUPFAM" id="SSF68923">
    <property type="entry name" value="PEP carboxykinase N-terminal domain"/>
    <property type="match status" value="1"/>
</dbReference>
<gene>
    <name evidence="10 11" type="primary">pckA</name>
    <name evidence="11" type="ORF">O3P16_10935</name>
</gene>
<evidence type="ECO:0000256" key="9">
    <source>
        <dbReference type="ARBA" id="ARBA00047371"/>
    </source>
</evidence>
<feature type="binding site" evidence="10">
    <location>
        <position position="204"/>
    </location>
    <ligand>
        <name>Mn(2+)</name>
        <dbReference type="ChEBI" id="CHEBI:29035"/>
    </ligand>
</feature>
<accession>A0ABT4UKF1</accession>
<dbReference type="PROSITE" id="PS00532">
    <property type="entry name" value="PEPCK_ATP"/>
    <property type="match status" value="1"/>
</dbReference>
<organism evidence="11 12">
    <name type="scientific">Polluticaenibacter yanchengensis</name>
    <dbReference type="NCBI Taxonomy" id="3014562"/>
    <lineage>
        <taxon>Bacteria</taxon>
        <taxon>Pseudomonadati</taxon>
        <taxon>Bacteroidota</taxon>
        <taxon>Chitinophagia</taxon>
        <taxon>Chitinophagales</taxon>
        <taxon>Chitinophagaceae</taxon>
        <taxon>Polluticaenibacter</taxon>
    </lineage>
</organism>
<evidence type="ECO:0000256" key="8">
    <source>
        <dbReference type="ARBA" id="ARBA00023239"/>
    </source>
</evidence>
<evidence type="ECO:0000256" key="6">
    <source>
        <dbReference type="ARBA" id="ARBA00022793"/>
    </source>
</evidence>
<dbReference type="InterPro" id="IPR008210">
    <property type="entry name" value="PEP_carboxykinase_N"/>
</dbReference>
<feature type="binding site" evidence="10">
    <location>
        <position position="204"/>
    </location>
    <ligand>
        <name>substrate</name>
    </ligand>
</feature>
<evidence type="ECO:0000256" key="5">
    <source>
        <dbReference type="ARBA" id="ARBA00022741"/>
    </source>
</evidence>
<keyword evidence="10" id="KW-0479">Metal-binding</keyword>
<evidence type="ECO:0000256" key="10">
    <source>
        <dbReference type="HAMAP-Rule" id="MF_00453"/>
    </source>
</evidence>